<dbReference type="PANTHER" id="PTHR34374">
    <property type="entry name" value="LARGE RIBOSOMAL RNA SUBUNIT ACCUMULATION PROTEIN YCED HOMOLOG 1, CHLOROPLASTIC"/>
    <property type="match status" value="1"/>
</dbReference>
<proteinExistence type="predicted"/>
<sequence length="183" mass="20015">MLITPELIADEPYFFDMAIAAGEIEYAPDVQQTGPLVVKGQADLLEEHRGGKEVVEDIRLRGKFEGPFELTCGRCLEPIDDTLSGKFDLIFRPGGVDAEAGEHAITEDETEIGYYEESGLRLEDAVREQVLLGLPGRILCREDCKGLCPSCGVNRNTTECNCSEAPSDQRWNALAGISLPPKA</sequence>
<protein>
    <submittedName>
        <fullName evidence="1">YceD family protein</fullName>
    </submittedName>
</protein>
<organism evidence="1 2">
    <name type="scientific">Granulicella cerasi</name>
    <dbReference type="NCBI Taxonomy" id="741063"/>
    <lineage>
        <taxon>Bacteria</taxon>
        <taxon>Pseudomonadati</taxon>
        <taxon>Acidobacteriota</taxon>
        <taxon>Terriglobia</taxon>
        <taxon>Terriglobales</taxon>
        <taxon>Acidobacteriaceae</taxon>
        <taxon>Granulicella</taxon>
    </lineage>
</organism>
<name>A0ABW1ZB14_9BACT</name>
<accession>A0ABW1ZB14</accession>
<dbReference type="EMBL" id="JBHSWI010000001">
    <property type="protein sequence ID" value="MFC6646675.1"/>
    <property type="molecule type" value="Genomic_DNA"/>
</dbReference>
<reference evidence="2" key="1">
    <citation type="journal article" date="2019" name="Int. J. Syst. Evol. Microbiol.">
        <title>The Global Catalogue of Microorganisms (GCM) 10K type strain sequencing project: providing services to taxonomists for standard genome sequencing and annotation.</title>
        <authorList>
            <consortium name="The Broad Institute Genomics Platform"/>
            <consortium name="The Broad Institute Genome Sequencing Center for Infectious Disease"/>
            <person name="Wu L."/>
            <person name="Ma J."/>
        </authorList>
    </citation>
    <scope>NUCLEOTIDE SEQUENCE [LARGE SCALE GENOMIC DNA]</scope>
    <source>
        <strain evidence="2">CGMCC 1.16026</strain>
    </source>
</reference>
<dbReference type="RefSeq" id="WP_263370327.1">
    <property type="nucleotide sequence ID" value="NZ_JAGSYD010000001.1"/>
</dbReference>
<dbReference type="Proteomes" id="UP001596391">
    <property type="component" value="Unassembled WGS sequence"/>
</dbReference>
<evidence type="ECO:0000313" key="1">
    <source>
        <dbReference type="EMBL" id="MFC6646675.1"/>
    </source>
</evidence>
<dbReference type="PANTHER" id="PTHR34374:SF1">
    <property type="entry name" value="LARGE RIBOSOMAL RNA SUBUNIT ACCUMULATION PROTEIN YCED HOMOLOG 1, CHLOROPLASTIC"/>
    <property type="match status" value="1"/>
</dbReference>
<dbReference type="Pfam" id="PF02620">
    <property type="entry name" value="YceD"/>
    <property type="match status" value="1"/>
</dbReference>
<keyword evidence="2" id="KW-1185">Reference proteome</keyword>
<gene>
    <name evidence="1" type="ORF">ACFQBQ_13980</name>
</gene>
<evidence type="ECO:0000313" key="2">
    <source>
        <dbReference type="Proteomes" id="UP001596391"/>
    </source>
</evidence>
<comment type="caution">
    <text evidence="1">The sequence shown here is derived from an EMBL/GenBank/DDBJ whole genome shotgun (WGS) entry which is preliminary data.</text>
</comment>
<dbReference type="InterPro" id="IPR003772">
    <property type="entry name" value="YceD"/>
</dbReference>